<accession>A0ABN3XX01</accession>
<reference evidence="1 2" key="1">
    <citation type="journal article" date="2019" name="Int. J. Syst. Evol. Microbiol.">
        <title>The Global Catalogue of Microorganisms (GCM) 10K type strain sequencing project: providing services to taxonomists for standard genome sequencing and annotation.</title>
        <authorList>
            <consortium name="The Broad Institute Genomics Platform"/>
            <consortium name="The Broad Institute Genome Sequencing Center for Infectious Disease"/>
            <person name="Wu L."/>
            <person name="Ma J."/>
        </authorList>
    </citation>
    <scope>NUCLEOTIDE SEQUENCE [LARGE SCALE GENOMIC DNA]</scope>
    <source>
        <strain evidence="1 2">JCM 3106</strain>
    </source>
</reference>
<gene>
    <name evidence="1" type="ORF">GCM10017559_24300</name>
</gene>
<comment type="caution">
    <text evidence="1">The sequence shown here is derived from an EMBL/GenBank/DDBJ whole genome shotgun (WGS) entry which is preliminary data.</text>
</comment>
<name>A0ABN3XX01_9ACTN</name>
<dbReference type="EMBL" id="BAAAWD010000006">
    <property type="protein sequence ID" value="GAA3002228.1"/>
    <property type="molecule type" value="Genomic_DNA"/>
</dbReference>
<dbReference type="Pfam" id="PF14350">
    <property type="entry name" value="Beta_protein"/>
    <property type="match status" value="1"/>
</dbReference>
<dbReference type="InterPro" id="IPR025683">
    <property type="entry name" value="Protein_beta"/>
</dbReference>
<keyword evidence="2" id="KW-1185">Reference proteome</keyword>
<evidence type="ECO:0000313" key="1">
    <source>
        <dbReference type="EMBL" id="GAA3002228.1"/>
    </source>
</evidence>
<protein>
    <recommendedName>
        <fullName evidence="3">T4 beta protein</fullName>
    </recommendedName>
</protein>
<evidence type="ECO:0000313" key="2">
    <source>
        <dbReference type="Proteomes" id="UP001499930"/>
    </source>
</evidence>
<proteinExistence type="predicted"/>
<dbReference type="RefSeq" id="WP_344892737.1">
    <property type="nucleotide sequence ID" value="NZ_BAAAWD010000006.1"/>
</dbReference>
<organism evidence="1 2">
    <name type="scientific">Streptosporangium longisporum</name>
    <dbReference type="NCBI Taxonomy" id="46187"/>
    <lineage>
        <taxon>Bacteria</taxon>
        <taxon>Bacillati</taxon>
        <taxon>Actinomycetota</taxon>
        <taxon>Actinomycetes</taxon>
        <taxon>Streptosporangiales</taxon>
        <taxon>Streptosporangiaceae</taxon>
        <taxon>Streptosporangium</taxon>
    </lineage>
</organism>
<sequence>MTVYMPILRGRAGDFLALGKVAEELRPFVRALIEVMPAERTRDDENRTVLQSVAVFEERVEEHLPAERVFAVDCRPVLDRYGHPHGCGAVTMVSNVMERLGRRIIPVLRPTDEDCEFRDAGLAARRHGRGACLRVPWAGPRTAAEDARLSRRMDRLANLRFTDVDLVIDLWAVDSDARLRNRTNDALRSLRWASRFPMRSITVASGAFPRDLDAMPFGAPVPVPRRDAALYRTVAASHPGVFYGDYGVSSPRAEPRTPHPELRYTFDDYWYVYRCERGDGAGAPGGFDDLCKAVVADLRSARGVASSWGDQEIERFAAGQPLLPRRPGSWYACGMSHHVATVVDRLNRLGRP</sequence>
<evidence type="ECO:0008006" key="3">
    <source>
        <dbReference type="Google" id="ProtNLM"/>
    </source>
</evidence>
<dbReference type="Proteomes" id="UP001499930">
    <property type="component" value="Unassembled WGS sequence"/>
</dbReference>